<comment type="caution">
    <text evidence="1">The sequence shown here is derived from an EMBL/GenBank/DDBJ whole genome shotgun (WGS) entry which is preliminary data.</text>
</comment>
<gene>
    <name evidence="1" type="ORF">SCF082_LOCUS5689</name>
</gene>
<feature type="non-terminal residue" evidence="1">
    <location>
        <position position="80"/>
    </location>
</feature>
<accession>A0ABP0IB06</accession>
<reference evidence="1 2" key="1">
    <citation type="submission" date="2024-02" db="EMBL/GenBank/DDBJ databases">
        <authorList>
            <person name="Chen Y."/>
            <person name="Shah S."/>
            <person name="Dougan E. K."/>
            <person name="Thang M."/>
            <person name="Chan C."/>
        </authorList>
    </citation>
    <scope>NUCLEOTIDE SEQUENCE [LARGE SCALE GENOMIC DNA]</scope>
</reference>
<organism evidence="1 2">
    <name type="scientific">Durusdinium trenchii</name>
    <dbReference type="NCBI Taxonomy" id="1381693"/>
    <lineage>
        <taxon>Eukaryota</taxon>
        <taxon>Sar</taxon>
        <taxon>Alveolata</taxon>
        <taxon>Dinophyceae</taxon>
        <taxon>Suessiales</taxon>
        <taxon>Symbiodiniaceae</taxon>
        <taxon>Durusdinium</taxon>
    </lineage>
</organism>
<evidence type="ECO:0000313" key="2">
    <source>
        <dbReference type="Proteomes" id="UP001642464"/>
    </source>
</evidence>
<name>A0ABP0IB06_9DINO</name>
<dbReference type="EMBL" id="CAXAMM010003092">
    <property type="protein sequence ID" value="CAK8998553.1"/>
    <property type="molecule type" value="Genomic_DNA"/>
</dbReference>
<protein>
    <submittedName>
        <fullName evidence="1">Uncharacterized protein</fullName>
    </submittedName>
</protein>
<proteinExistence type="predicted"/>
<evidence type="ECO:0000313" key="1">
    <source>
        <dbReference type="EMBL" id="CAK8998553.1"/>
    </source>
</evidence>
<dbReference type="Proteomes" id="UP001642464">
    <property type="component" value="Unassembled WGS sequence"/>
</dbReference>
<keyword evidence="2" id="KW-1185">Reference proteome</keyword>
<sequence length="80" mass="9640">MQVKKWTESKKTGIDTESRVTKRQLKEKYFWDDEMIENTWKWARENNRIIRHPISGGEFVDIDVEHLKKVTNETGSRMTQ</sequence>